<dbReference type="EMBL" id="JAIVFQ010000107">
    <property type="protein sequence ID" value="MCC5604092.1"/>
    <property type="molecule type" value="Genomic_DNA"/>
</dbReference>
<evidence type="ECO:0000256" key="9">
    <source>
        <dbReference type="ARBA" id="ARBA00030465"/>
    </source>
</evidence>
<evidence type="ECO:0000256" key="2">
    <source>
        <dbReference type="ARBA" id="ARBA00000625"/>
    </source>
</evidence>
<evidence type="ECO:0000256" key="5">
    <source>
        <dbReference type="ARBA" id="ARBA00012866"/>
    </source>
</evidence>
<dbReference type="Gene3D" id="3.30.559.10">
    <property type="entry name" value="Chloramphenicol acetyltransferase-like domain"/>
    <property type="match status" value="1"/>
</dbReference>
<dbReference type="PANTHER" id="PTHR28037">
    <property type="entry name" value="ALCOHOL O-ACETYLTRANSFERASE 1-RELATED"/>
    <property type="match status" value="1"/>
</dbReference>
<comment type="catalytic activity">
    <reaction evidence="3">
        <text>2 a mycocerosyl-[mycocerosic acid synthase] + a phthiodiolone = a dimycocerosyl phthiodiolone + 2 holo-[mycocerosic acid synthase].</text>
        <dbReference type="EC" id="2.3.1.282"/>
    </reaction>
</comment>
<evidence type="ECO:0000313" key="15">
    <source>
        <dbReference type="Proteomes" id="UP001199525"/>
    </source>
</evidence>
<evidence type="ECO:0000256" key="4">
    <source>
        <dbReference type="ARBA" id="ARBA00006558"/>
    </source>
</evidence>
<evidence type="ECO:0000313" key="14">
    <source>
        <dbReference type="EMBL" id="MCC5604092.1"/>
    </source>
</evidence>
<dbReference type="PANTHER" id="PTHR28037:SF1">
    <property type="entry name" value="ALCOHOL O-ACETYLTRANSFERASE 1-RELATED"/>
    <property type="match status" value="1"/>
</dbReference>
<sequence length="426" mass="48491">MNRILTASEQLMWLSYNNSPENVTLSATINGSFTIELLTEALAWLQLRHSRLRVKIVINNQNQPQFSLENVPPIPLRVIERQGEEHWCWEMIEELRQPLSWNKEPLLRVLLLHSPDISNLIITFHHCIGDGLSGAYLIRDILQFIGEPDSPRELLPDLPPVDEIIPNATKNWVEEDLDSSIELKSILTTTYRNNQGVNTLETFPIRLFRWTLSPWETTKLIARCREEKTSVHGALCAAFFLAIAAEIKSHNEIILKCLTPINIRNYLTIDVGKNLGEYITRQVTAHRLNQKTDFWDLAREVKYKLNQLVADGKIFDDVLKARALLSSNSNKGEETLDARDLGGIDIVITNLGNLNIKQEFGNLQLQEFYFMATGAKSLPLLISVATLQDKMCFLCRYQESLVPDANAYNIKNTAMEQLLTALVEVG</sequence>
<evidence type="ECO:0000256" key="11">
    <source>
        <dbReference type="ARBA" id="ARBA00033407"/>
    </source>
</evidence>
<feature type="domain" description="Phthiocerol/phthiodiolone dimycocerosyl transferase C-terminal" evidence="13">
    <location>
        <begin position="209"/>
        <end position="373"/>
    </location>
</feature>
<feature type="domain" description="Condensation" evidence="12">
    <location>
        <begin position="22"/>
        <end position="144"/>
    </location>
</feature>
<evidence type="ECO:0000256" key="10">
    <source>
        <dbReference type="ARBA" id="ARBA00032317"/>
    </source>
</evidence>
<keyword evidence="15" id="KW-1185">Reference proteome</keyword>
<comment type="caution">
    <text evidence="14">The sequence shown here is derived from an EMBL/GenBank/DDBJ whole genome shotgun (WGS) entry which is preliminary data.</text>
</comment>
<evidence type="ECO:0000259" key="13">
    <source>
        <dbReference type="Pfam" id="PF16911"/>
    </source>
</evidence>
<dbReference type="InterPro" id="IPR031641">
    <property type="entry name" value="PapA_C"/>
</dbReference>
<dbReference type="Pfam" id="PF00668">
    <property type="entry name" value="Condensation"/>
    <property type="match status" value="1"/>
</dbReference>
<dbReference type="InterPro" id="IPR052058">
    <property type="entry name" value="Alcohol_O-acetyltransferase"/>
</dbReference>
<dbReference type="InterPro" id="IPR023213">
    <property type="entry name" value="CAT-like_dom_sf"/>
</dbReference>
<organism evidence="14 15">
    <name type="scientific">Nostoc favosum CHAB5714</name>
    <dbReference type="NCBI Taxonomy" id="2780399"/>
    <lineage>
        <taxon>Bacteria</taxon>
        <taxon>Bacillati</taxon>
        <taxon>Cyanobacteriota</taxon>
        <taxon>Cyanophyceae</taxon>
        <taxon>Nostocales</taxon>
        <taxon>Nostocaceae</taxon>
        <taxon>Nostoc</taxon>
        <taxon>Nostoc favosum</taxon>
    </lineage>
</organism>
<proteinExistence type="inferred from homology"/>
<protein>
    <recommendedName>
        <fullName evidence="6">Phthiocerol/phthiodiolone dimycocerosyl transferase</fullName>
        <ecNumber evidence="5">2.3.1.282</ecNumber>
    </recommendedName>
    <alternativeName>
        <fullName evidence="11">Acyltransferase PapA5</fullName>
    </alternativeName>
    <alternativeName>
        <fullName evidence="9">Phthiocerol/phthiodiolone O-acyltransferase</fullName>
    </alternativeName>
    <alternativeName>
        <fullName evidence="10">Polyketide synthase-associated protein A5</fullName>
    </alternativeName>
</protein>
<accession>A0ABS8IIR0</accession>
<evidence type="ECO:0000256" key="3">
    <source>
        <dbReference type="ARBA" id="ARBA00001907"/>
    </source>
</evidence>
<keyword evidence="7" id="KW-0808">Transferase</keyword>
<dbReference type="SUPFAM" id="SSF52777">
    <property type="entry name" value="CoA-dependent acyltransferases"/>
    <property type="match status" value="2"/>
</dbReference>
<dbReference type="InterPro" id="IPR001242">
    <property type="entry name" value="Condensation_dom"/>
</dbReference>
<reference evidence="14 15" key="1">
    <citation type="journal article" date="2021" name="Microorganisms">
        <title>Genome Evolution of Filamentous Cyanobacterium Nostoc Species: From Facultative Symbiosis to Free Living.</title>
        <authorList>
            <person name="Huo D."/>
            <person name="Li H."/>
            <person name="Cai F."/>
            <person name="Guo X."/>
            <person name="Qiao Z."/>
            <person name="Wang W."/>
            <person name="Yu G."/>
            <person name="Li R."/>
        </authorList>
    </citation>
    <scope>NUCLEOTIDE SEQUENCE [LARGE SCALE GENOMIC DNA]</scope>
    <source>
        <strain evidence="14 15">CHAB 5714</strain>
    </source>
</reference>
<evidence type="ECO:0000256" key="8">
    <source>
        <dbReference type="ARBA" id="ARBA00023315"/>
    </source>
</evidence>
<comment type="catalytic activity">
    <reaction evidence="1">
        <text>2 a mycocerosyl-[mycocerosic acid synthase] + a phthiocerol = a dimycocerosyl phthiocerol + 2 holo-[mycocerosic acid synthase].</text>
        <dbReference type="EC" id="2.3.1.282"/>
    </reaction>
</comment>
<dbReference type="Gene3D" id="3.30.559.30">
    <property type="entry name" value="Nonribosomal peptide synthetase, condensation domain"/>
    <property type="match status" value="1"/>
</dbReference>
<dbReference type="RefSeq" id="WP_229489912.1">
    <property type="nucleotide sequence ID" value="NZ_JAIVFQ010000107.1"/>
</dbReference>
<comment type="catalytic activity">
    <reaction evidence="2">
        <text>2 a mycocerosyl-[mycocerosic acid synthase] + a phenolphthiocerol = a dimycocerosyl phenolphthiocerol + 2 holo-[mycocerosic acid synthase].</text>
        <dbReference type="EC" id="2.3.1.282"/>
    </reaction>
</comment>
<comment type="similarity">
    <text evidence="4">Belongs to the acyltransferase PapA5 family.</text>
</comment>
<keyword evidence="8" id="KW-0012">Acyltransferase</keyword>
<name>A0ABS8IIR0_9NOSO</name>
<dbReference type="Proteomes" id="UP001199525">
    <property type="component" value="Unassembled WGS sequence"/>
</dbReference>
<evidence type="ECO:0000256" key="7">
    <source>
        <dbReference type="ARBA" id="ARBA00022679"/>
    </source>
</evidence>
<dbReference type="Pfam" id="PF16911">
    <property type="entry name" value="PapA_C"/>
    <property type="match status" value="1"/>
</dbReference>
<gene>
    <name evidence="14" type="ORF">LC586_34220</name>
</gene>
<evidence type="ECO:0000256" key="6">
    <source>
        <dbReference type="ARBA" id="ARBA00013449"/>
    </source>
</evidence>
<dbReference type="EC" id="2.3.1.282" evidence="5"/>
<evidence type="ECO:0000256" key="1">
    <source>
        <dbReference type="ARBA" id="ARBA00000026"/>
    </source>
</evidence>
<evidence type="ECO:0000259" key="12">
    <source>
        <dbReference type="Pfam" id="PF00668"/>
    </source>
</evidence>